<dbReference type="Gene3D" id="1.10.150.310">
    <property type="entry name" value="Tex RuvX-like domain-like"/>
    <property type="match status" value="1"/>
</dbReference>
<dbReference type="GO" id="GO:0006281">
    <property type="term" value="P:DNA repair"/>
    <property type="evidence" value="ECO:0007669"/>
    <property type="project" value="InterPro"/>
</dbReference>
<dbReference type="SMART" id="SM00278">
    <property type="entry name" value="HhH1"/>
    <property type="match status" value="2"/>
</dbReference>
<keyword evidence="4" id="KW-1185">Reference proteome</keyword>
<dbReference type="Gene3D" id="3.10.560.10">
    <property type="entry name" value="Outer membrane lipoprotein wza domain like"/>
    <property type="match status" value="1"/>
</dbReference>
<dbReference type="InterPro" id="IPR019554">
    <property type="entry name" value="Soluble_ligand-bd"/>
</dbReference>
<proteinExistence type="predicted"/>
<dbReference type="InterPro" id="IPR010994">
    <property type="entry name" value="RuvA_2-like"/>
</dbReference>
<dbReference type="EMBL" id="FQVL01000003">
    <property type="protein sequence ID" value="SHE77080.1"/>
    <property type="molecule type" value="Genomic_DNA"/>
</dbReference>
<dbReference type="AlphaFoldDB" id="A0A1M4W7G0"/>
<protein>
    <submittedName>
        <fullName evidence="3">Competence protein ComEA</fullName>
    </submittedName>
</protein>
<dbReference type="OrthoDB" id="9790239at2"/>
<dbReference type="Proteomes" id="UP000184476">
    <property type="component" value="Unassembled WGS sequence"/>
</dbReference>
<evidence type="ECO:0000313" key="4">
    <source>
        <dbReference type="Proteomes" id="UP000184476"/>
    </source>
</evidence>
<name>A0A1M4W7G0_9BACL</name>
<dbReference type="GO" id="GO:0003677">
    <property type="term" value="F:DNA binding"/>
    <property type="evidence" value="ECO:0007669"/>
    <property type="project" value="InterPro"/>
</dbReference>
<evidence type="ECO:0000313" key="3">
    <source>
        <dbReference type="EMBL" id="SHE77080.1"/>
    </source>
</evidence>
<dbReference type="GO" id="GO:0015628">
    <property type="term" value="P:protein secretion by the type II secretion system"/>
    <property type="evidence" value="ECO:0007669"/>
    <property type="project" value="TreeGrafter"/>
</dbReference>
<dbReference type="InterPro" id="IPR003583">
    <property type="entry name" value="Hlx-hairpin-Hlx_DNA-bd_motif"/>
</dbReference>
<feature type="domain" description="Helix-hairpin-helix DNA-binding motif class 1" evidence="2">
    <location>
        <begin position="177"/>
        <end position="196"/>
    </location>
</feature>
<keyword evidence="1" id="KW-0472">Membrane</keyword>
<organism evidence="3 4">
    <name type="scientific">Seinonella peptonophila</name>
    <dbReference type="NCBI Taxonomy" id="112248"/>
    <lineage>
        <taxon>Bacteria</taxon>
        <taxon>Bacillati</taxon>
        <taxon>Bacillota</taxon>
        <taxon>Bacilli</taxon>
        <taxon>Bacillales</taxon>
        <taxon>Thermoactinomycetaceae</taxon>
        <taxon>Seinonella</taxon>
    </lineage>
</organism>
<keyword evidence="1" id="KW-1133">Transmembrane helix</keyword>
<gene>
    <name evidence="3" type="ORF">SAMN05444392_10372</name>
</gene>
<dbReference type="NCBIfam" id="TIGR00426">
    <property type="entry name" value="competence protein ComEA helix-hairpin-helix repeat region"/>
    <property type="match status" value="1"/>
</dbReference>
<accession>A0A1M4W7G0</accession>
<evidence type="ECO:0000256" key="1">
    <source>
        <dbReference type="SAM" id="Phobius"/>
    </source>
</evidence>
<dbReference type="Pfam" id="PF10531">
    <property type="entry name" value="SLBB"/>
    <property type="match status" value="1"/>
</dbReference>
<dbReference type="PANTHER" id="PTHR21180:SF32">
    <property type="entry name" value="ENDONUCLEASE_EXONUCLEASE_PHOSPHATASE FAMILY DOMAIN-CONTAINING PROTEIN 1"/>
    <property type="match status" value="1"/>
</dbReference>
<dbReference type="PANTHER" id="PTHR21180">
    <property type="entry name" value="ENDONUCLEASE/EXONUCLEASE/PHOSPHATASE FAMILY DOMAIN-CONTAINING PROTEIN 1"/>
    <property type="match status" value="1"/>
</dbReference>
<dbReference type="InterPro" id="IPR004509">
    <property type="entry name" value="Competence_ComEA_HhH"/>
</dbReference>
<sequence length="200" mass="22215">MIYTWGRREKILIILLLIVLAVFLCYLFFHKAEPESKQASFSADEIEKRAVKPEAKIGQKISAIMVDVKGEVNRPGVFQVSKDARLYQVIEQAGGLKTTADARQVNLAAKIQDGMMIYIPRIGEQQAMLAGTLSGNEKLNLNQATEEELDQLDGLGPAKAKAIVRYREEHGIFQSVDQLKEIPGIGEKTLAKFADQLTVN</sequence>
<dbReference type="InterPro" id="IPR051675">
    <property type="entry name" value="Endo/Exo/Phosphatase_dom_1"/>
</dbReference>
<dbReference type="STRING" id="112248.SAMN05444392_10372"/>
<keyword evidence="1" id="KW-0812">Transmembrane</keyword>
<dbReference type="Pfam" id="PF12836">
    <property type="entry name" value="HHH_3"/>
    <property type="match status" value="1"/>
</dbReference>
<feature type="domain" description="Helix-hairpin-helix DNA-binding motif class 1" evidence="2">
    <location>
        <begin position="147"/>
        <end position="166"/>
    </location>
</feature>
<reference evidence="3 4" key="1">
    <citation type="submission" date="2016-11" db="EMBL/GenBank/DDBJ databases">
        <authorList>
            <person name="Jaros S."/>
            <person name="Januszkiewicz K."/>
            <person name="Wedrychowicz H."/>
        </authorList>
    </citation>
    <scope>NUCLEOTIDE SEQUENCE [LARGE SCALE GENOMIC DNA]</scope>
    <source>
        <strain evidence="3 4">DSM 44666</strain>
    </source>
</reference>
<evidence type="ECO:0000259" key="2">
    <source>
        <dbReference type="SMART" id="SM00278"/>
    </source>
</evidence>
<dbReference type="RefSeq" id="WP_073154171.1">
    <property type="nucleotide sequence ID" value="NZ_FQVL01000003.1"/>
</dbReference>
<feature type="transmembrane region" description="Helical" evidence="1">
    <location>
        <begin position="12"/>
        <end position="29"/>
    </location>
</feature>
<dbReference type="GO" id="GO:0015627">
    <property type="term" value="C:type II protein secretion system complex"/>
    <property type="evidence" value="ECO:0007669"/>
    <property type="project" value="TreeGrafter"/>
</dbReference>
<dbReference type="SUPFAM" id="SSF47781">
    <property type="entry name" value="RuvA domain 2-like"/>
    <property type="match status" value="1"/>
</dbReference>